<dbReference type="Proteomes" id="UP001607303">
    <property type="component" value="Unassembled WGS sequence"/>
</dbReference>
<evidence type="ECO:0000256" key="1">
    <source>
        <dbReference type="ARBA" id="ARBA00004613"/>
    </source>
</evidence>
<reference evidence="6 7" key="1">
    <citation type="journal article" date="2024" name="Ann. Entomol. Soc. Am.">
        <title>Genomic analyses of the southern and eastern yellowjacket wasps (Hymenoptera: Vespidae) reveal evolutionary signatures of social life.</title>
        <authorList>
            <person name="Catto M.A."/>
            <person name="Caine P.B."/>
            <person name="Orr S.E."/>
            <person name="Hunt B.G."/>
            <person name="Goodisman M.A.D."/>
        </authorList>
    </citation>
    <scope>NUCLEOTIDE SEQUENCE [LARGE SCALE GENOMIC DNA]</scope>
    <source>
        <strain evidence="6">232</strain>
        <tissue evidence="6">Head and thorax</tissue>
    </source>
</reference>
<dbReference type="InterPro" id="IPR013783">
    <property type="entry name" value="Ig-like_fold"/>
</dbReference>
<evidence type="ECO:0000256" key="3">
    <source>
        <dbReference type="ARBA" id="ARBA00022729"/>
    </source>
</evidence>
<dbReference type="InterPro" id="IPR007110">
    <property type="entry name" value="Ig-like_dom"/>
</dbReference>
<protein>
    <submittedName>
        <fullName evidence="6">Insulin-like growth factor-binding protein-related protein 1</fullName>
    </submittedName>
</protein>
<dbReference type="Gene3D" id="4.10.40.20">
    <property type="match status" value="1"/>
</dbReference>
<dbReference type="GO" id="GO:0005576">
    <property type="term" value="C:extracellular region"/>
    <property type="evidence" value="ECO:0007669"/>
    <property type="project" value="UniProtKB-SubCell"/>
</dbReference>
<dbReference type="PROSITE" id="PS51465">
    <property type="entry name" value="KAZAL_2"/>
    <property type="match status" value="1"/>
</dbReference>
<dbReference type="InterPro" id="IPR009030">
    <property type="entry name" value="Growth_fac_rcpt_cys_sf"/>
</dbReference>
<dbReference type="SUPFAM" id="SSF100895">
    <property type="entry name" value="Kazal-type serine protease inhibitors"/>
    <property type="match status" value="1"/>
</dbReference>
<evidence type="ECO:0000313" key="6">
    <source>
        <dbReference type="EMBL" id="KAL2727802.1"/>
    </source>
</evidence>
<dbReference type="PANTHER" id="PTHR14186">
    <property type="entry name" value="INSULIN-LIKE GROWTH FACTOR BINDING PROTEIN-RELATED"/>
    <property type="match status" value="1"/>
</dbReference>
<dbReference type="CDD" id="cd00104">
    <property type="entry name" value="KAZAL_FS"/>
    <property type="match status" value="1"/>
</dbReference>
<comment type="caution">
    <text evidence="6">The sequence shown here is derived from an EMBL/GenBank/DDBJ whole genome shotgun (WGS) entry which is preliminary data.</text>
</comment>
<dbReference type="Gene3D" id="2.60.40.10">
    <property type="entry name" value="Immunoglobulins"/>
    <property type="match status" value="1"/>
</dbReference>
<dbReference type="SMART" id="SM00280">
    <property type="entry name" value="KAZAL"/>
    <property type="match status" value="1"/>
</dbReference>
<feature type="domain" description="Kazal-like" evidence="5">
    <location>
        <begin position="166"/>
        <end position="208"/>
    </location>
</feature>
<keyword evidence="2" id="KW-0964">Secreted</keyword>
<organism evidence="6 7">
    <name type="scientific">Vespula maculifrons</name>
    <name type="common">Eastern yellow jacket</name>
    <name type="synonym">Wasp</name>
    <dbReference type="NCBI Taxonomy" id="7453"/>
    <lineage>
        <taxon>Eukaryota</taxon>
        <taxon>Metazoa</taxon>
        <taxon>Ecdysozoa</taxon>
        <taxon>Arthropoda</taxon>
        <taxon>Hexapoda</taxon>
        <taxon>Insecta</taxon>
        <taxon>Pterygota</taxon>
        <taxon>Neoptera</taxon>
        <taxon>Endopterygota</taxon>
        <taxon>Hymenoptera</taxon>
        <taxon>Apocrita</taxon>
        <taxon>Aculeata</taxon>
        <taxon>Vespoidea</taxon>
        <taxon>Vespidae</taxon>
        <taxon>Vespinae</taxon>
        <taxon>Vespula</taxon>
    </lineage>
</organism>
<evidence type="ECO:0000313" key="7">
    <source>
        <dbReference type="Proteomes" id="UP001607303"/>
    </source>
</evidence>
<evidence type="ECO:0000259" key="5">
    <source>
        <dbReference type="PROSITE" id="PS51465"/>
    </source>
</evidence>
<dbReference type="PROSITE" id="PS50835">
    <property type="entry name" value="IG_LIKE"/>
    <property type="match status" value="1"/>
</dbReference>
<dbReference type="AlphaFoldDB" id="A0ABD2B506"/>
<keyword evidence="3" id="KW-0732">Signal</keyword>
<sequence>MTRYDDHASVVEMTRNGAFPSSSSSSFSCFLLLLATLPSHQEVRASVTFDLSPLLFGALVKDSKSHESKDIKLPGCIECGEYSEFICIYRCPENPSKCLLGSVSDPCGCCKAGVCARLGGEPCWNSSIPELNANSRKDGLCARNYFCQLRSDLQEEDEAEAICICMEQTPACGSDEVTYETPCALHEEAMKLKNHLSLKLQHLGPCQTRPWIVSYSEHVVSSVGQRVLLACETKGFPVPDIFWEFHSPDGKRVLKLTGEEHVITVQSDQDSKSLTRTSWLQLPRLTKEHVGTYHCIANNSIGQAGAASFVSMV</sequence>
<dbReference type="InterPro" id="IPR002350">
    <property type="entry name" value="Kazal_dom"/>
</dbReference>
<dbReference type="SMART" id="SM00408">
    <property type="entry name" value="IGc2"/>
    <property type="match status" value="1"/>
</dbReference>
<dbReference type="InterPro" id="IPR011390">
    <property type="entry name" value="IGFBP_rP_mac25"/>
</dbReference>
<feature type="domain" description="Ig-like" evidence="4">
    <location>
        <begin position="210"/>
        <end position="311"/>
    </location>
</feature>
<keyword evidence="7" id="KW-1185">Reference proteome</keyword>
<accession>A0ABD2B506</accession>
<dbReference type="PANTHER" id="PTHR14186:SF19">
    <property type="entry name" value="INSULIN-LIKE GROWTH FACTOR-BINDING PROTEIN 7"/>
    <property type="match status" value="1"/>
</dbReference>
<dbReference type="EMBL" id="JAYRBN010000100">
    <property type="protein sequence ID" value="KAL2727802.1"/>
    <property type="molecule type" value="Genomic_DNA"/>
</dbReference>
<dbReference type="Gene3D" id="3.30.60.30">
    <property type="match status" value="1"/>
</dbReference>
<dbReference type="PROSITE" id="PS51257">
    <property type="entry name" value="PROKAR_LIPOPROTEIN"/>
    <property type="match status" value="1"/>
</dbReference>
<dbReference type="Pfam" id="PF07648">
    <property type="entry name" value="Kazal_2"/>
    <property type="match status" value="1"/>
</dbReference>
<comment type="subcellular location">
    <subcellularLocation>
        <location evidence="1">Secreted</location>
    </subcellularLocation>
</comment>
<proteinExistence type="predicted"/>
<name>A0ABD2B506_VESMC</name>
<dbReference type="InterPro" id="IPR036058">
    <property type="entry name" value="Kazal_dom_sf"/>
</dbReference>
<dbReference type="SMART" id="SM00409">
    <property type="entry name" value="IG"/>
    <property type="match status" value="1"/>
</dbReference>
<dbReference type="CDD" id="cd00096">
    <property type="entry name" value="Ig"/>
    <property type="match status" value="1"/>
</dbReference>
<dbReference type="InterPro" id="IPR036179">
    <property type="entry name" value="Ig-like_dom_sf"/>
</dbReference>
<gene>
    <name evidence="6" type="ORF">V1477_017078</name>
</gene>
<dbReference type="InterPro" id="IPR003599">
    <property type="entry name" value="Ig_sub"/>
</dbReference>
<dbReference type="Pfam" id="PF13927">
    <property type="entry name" value="Ig_3"/>
    <property type="match status" value="1"/>
</dbReference>
<evidence type="ECO:0000259" key="4">
    <source>
        <dbReference type="PROSITE" id="PS50835"/>
    </source>
</evidence>
<evidence type="ECO:0000256" key="2">
    <source>
        <dbReference type="ARBA" id="ARBA00022525"/>
    </source>
</evidence>
<dbReference type="InterPro" id="IPR003598">
    <property type="entry name" value="Ig_sub2"/>
</dbReference>
<dbReference type="SUPFAM" id="SSF57184">
    <property type="entry name" value="Growth factor receptor domain"/>
    <property type="match status" value="1"/>
</dbReference>
<dbReference type="SUPFAM" id="SSF48726">
    <property type="entry name" value="Immunoglobulin"/>
    <property type="match status" value="1"/>
</dbReference>